<keyword evidence="9" id="KW-0067">ATP-binding</keyword>
<dbReference type="EMBL" id="BNCP01000023">
    <property type="protein sequence ID" value="GIL82058.1"/>
    <property type="molecule type" value="Genomic_DNA"/>
</dbReference>
<dbReference type="InterPro" id="IPR015864">
    <property type="entry name" value="FAD_synthase"/>
</dbReference>
<sequence length="750" mass="76848">MLPGRCVVLGCQRRLSPHSTASSHLAFGGIVATNRTSHWDPCCYGPAHVFGSGSLAALATGPSTLMPTAGTSLSPGVEVNSLGAATSLCGPFRAASTIISSSCRATSTSCGNRWPGNVRVRACCCGTVRSVLTNADESPPTCSSSSSSGARSKEKCNGDSVSVSSSSSNSTGNGSSGSCCSGSSIDSNGSRANGRKTGDTTAATATVMRGASGSCTRELVEDTTPENWLTPFVRPGSVVALGKFDALHKGHRALAATAAALAREIHASSSTCDTDTNHQLEAAGTCGVGTTADVGDAILLSFSGMATVLGWPDRLPLTAPQDRGRVLWGWAAACSAGAGTDTNSNDGRGSDAEVLVELAPPPPESSSTSSGAERRMAGARLGGPAGAVLSPRLRTLPFSLIRGMSPEQFVALLAHDLGAAGVVAGRNYRFGYKAAGDADTLLRLGQQYGMRVAIVDLVTLPDPPTATSTANSQGNGSNGHSTDADAASRGTRDDSNDDSSSGSSSDVTGSCVTKTPSDPNQQTASETAGRIVSRKPDVDPEYRACVPSNSRCGDGSGGSGGGSAVGTSSRVSSSRIRELLERGQAESVEQLLGRKYRLVCDLKIAATITRHNSNSTNNSMISAGRAHGSNRDDASSRRARCESQRLMVPYAAYQNQPPANGHYRALVQLVRGSEIPVEVDLGVEGGEASFRAVDGVRESISAANQTSGGVCMMVELSDWGIEVELTQPGIEHVINGCDEGLLLVDFDACG</sequence>
<evidence type="ECO:0000256" key="6">
    <source>
        <dbReference type="ARBA" id="ARBA00022695"/>
    </source>
</evidence>
<feature type="compositionally biased region" description="Low complexity" evidence="10">
    <location>
        <begin position="498"/>
        <end position="510"/>
    </location>
</feature>
<dbReference type="AlphaFoldDB" id="A0A8J4CHZ1"/>
<feature type="compositionally biased region" description="Polar residues" evidence="10">
    <location>
        <begin position="465"/>
        <end position="481"/>
    </location>
</feature>
<evidence type="ECO:0000256" key="3">
    <source>
        <dbReference type="ARBA" id="ARBA00022630"/>
    </source>
</evidence>
<reference evidence="12" key="1">
    <citation type="journal article" date="2021" name="Proc. Natl. Acad. Sci. U.S.A.">
        <title>Three genomes in the algal genus Volvox reveal the fate of a haploid sex-determining region after a transition to homothallism.</title>
        <authorList>
            <person name="Yamamoto K."/>
            <person name="Hamaji T."/>
            <person name="Kawai-Toyooka H."/>
            <person name="Matsuzaki R."/>
            <person name="Takahashi F."/>
            <person name="Nishimura Y."/>
            <person name="Kawachi M."/>
            <person name="Noguchi H."/>
            <person name="Minakuchi Y."/>
            <person name="Umen J.G."/>
            <person name="Toyoda A."/>
            <person name="Nozaki H."/>
        </authorList>
    </citation>
    <scope>NUCLEOTIDE SEQUENCE</scope>
    <source>
        <strain evidence="12">NIES-3786</strain>
    </source>
</reference>
<dbReference type="GO" id="GO:0003919">
    <property type="term" value="F:FMN adenylyltransferase activity"/>
    <property type="evidence" value="ECO:0007669"/>
    <property type="project" value="UniProtKB-EC"/>
</dbReference>
<dbReference type="EC" id="2.7.7.2" evidence="2"/>
<keyword evidence="6" id="KW-0548">Nucleotidyltransferase</keyword>
<evidence type="ECO:0000256" key="4">
    <source>
        <dbReference type="ARBA" id="ARBA00022643"/>
    </source>
</evidence>
<keyword evidence="4" id="KW-0288">FMN</keyword>
<keyword evidence="3" id="KW-0285">Flavoprotein</keyword>
<feature type="compositionally biased region" description="Polar residues" evidence="10">
    <location>
        <begin position="511"/>
        <end position="526"/>
    </location>
</feature>
<dbReference type="UniPathway" id="UPA00277">
    <property type="reaction ID" value="UER00407"/>
</dbReference>
<dbReference type="GO" id="GO:0006747">
    <property type="term" value="P:FAD biosynthetic process"/>
    <property type="evidence" value="ECO:0007669"/>
    <property type="project" value="UniProtKB-UniPathway"/>
</dbReference>
<organism evidence="12 13">
    <name type="scientific">Volvox reticuliferus</name>
    <dbReference type="NCBI Taxonomy" id="1737510"/>
    <lineage>
        <taxon>Eukaryota</taxon>
        <taxon>Viridiplantae</taxon>
        <taxon>Chlorophyta</taxon>
        <taxon>core chlorophytes</taxon>
        <taxon>Chlorophyceae</taxon>
        <taxon>CS clade</taxon>
        <taxon>Chlamydomonadales</taxon>
        <taxon>Volvocaceae</taxon>
        <taxon>Volvox</taxon>
    </lineage>
</organism>
<evidence type="ECO:0000256" key="8">
    <source>
        <dbReference type="ARBA" id="ARBA00022827"/>
    </source>
</evidence>
<evidence type="ECO:0000256" key="9">
    <source>
        <dbReference type="ARBA" id="ARBA00022840"/>
    </source>
</evidence>
<comment type="caution">
    <text evidence="12">The sequence shown here is derived from an EMBL/GenBank/DDBJ whole genome shotgun (WGS) entry which is preliminary data.</text>
</comment>
<evidence type="ECO:0000256" key="7">
    <source>
        <dbReference type="ARBA" id="ARBA00022741"/>
    </source>
</evidence>
<dbReference type="Proteomes" id="UP000747110">
    <property type="component" value="Unassembled WGS sequence"/>
</dbReference>
<accession>A0A8J4CHZ1</accession>
<feature type="compositionally biased region" description="Low complexity" evidence="10">
    <location>
        <begin position="158"/>
        <end position="190"/>
    </location>
</feature>
<evidence type="ECO:0000259" key="11">
    <source>
        <dbReference type="Pfam" id="PF06574"/>
    </source>
</evidence>
<dbReference type="GO" id="GO:0009231">
    <property type="term" value="P:riboflavin biosynthetic process"/>
    <property type="evidence" value="ECO:0007669"/>
    <property type="project" value="InterPro"/>
</dbReference>
<evidence type="ECO:0000256" key="1">
    <source>
        <dbReference type="ARBA" id="ARBA00004726"/>
    </source>
</evidence>
<protein>
    <recommendedName>
        <fullName evidence="2">FAD synthase</fullName>
        <ecNumber evidence="2">2.7.7.2</ecNumber>
    </recommendedName>
</protein>
<feature type="compositionally biased region" description="Gly residues" evidence="10">
    <location>
        <begin position="554"/>
        <end position="564"/>
    </location>
</feature>
<keyword evidence="8" id="KW-0274">FAD</keyword>
<dbReference type="SUPFAM" id="SSF52374">
    <property type="entry name" value="Nucleotidylyl transferase"/>
    <property type="match status" value="1"/>
</dbReference>
<feature type="compositionally biased region" description="Polar residues" evidence="10">
    <location>
        <begin position="612"/>
        <end position="621"/>
    </location>
</feature>
<dbReference type="InterPro" id="IPR014729">
    <property type="entry name" value="Rossmann-like_a/b/a_fold"/>
</dbReference>
<evidence type="ECO:0000256" key="10">
    <source>
        <dbReference type="SAM" id="MobiDB-lite"/>
    </source>
</evidence>
<evidence type="ECO:0000313" key="13">
    <source>
        <dbReference type="Proteomes" id="UP000747110"/>
    </source>
</evidence>
<keyword evidence="5" id="KW-0808">Transferase</keyword>
<keyword evidence="7" id="KW-0547">Nucleotide-binding</keyword>
<dbReference type="OrthoDB" id="414641at2759"/>
<feature type="region of interest" description="Disordered" evidence="10">
    <location>
        <begin position="135"/>
        <end position="205"/>
    </location>
</feature>
<name>A0A8J4CHZ1_9CHLO</name>
<evidence type="ECO:0000313" key="12">
    <source>
        <dbReference type="EMBL" id="GIL82058.1"/>
    </source>
</evidence>
<proteinExistence type="predicted"/>
<feature type="region of interest" description="Disordered" evidence="10">
    <location>
        <begin position="357"/>
        <end position="376"/>
    </location>
</feature>
<feature type="compositionally biased region" description="Basic and acidic residues" evidence="10">
    <location>
        <begin position="629"/>
        <end position="638"/>
    </location>
</feature>
<dbReference type="Pfam" id="PF06574">
    <property type="entry name" value="FAD_syn"/>
    <property type="match status" value="1"/>
</dbReference>
<dbReference type="Gene3D" id="3.40.50.620">
    <property type="entry name" value="HUPs"/>
    <property type="match status" value="2"/>
</dbReference>
<gene>
    <name evidence="12" type="ORF">Vretifemale_10958</name>
</gene>
<feature type="region of interest" description="Disordered" evidence="10">
    <location>
        <begin position="464"/>
        <end position="571"/>
    </location>
</feature>
<keyword evidence="13" id="KW-1185">Reference proteome</keyword>
<feature type="region of interest" description="Disordered" evidence="10">
    <location>
        <begin position="612"/>
        <end position="638"/>
    </location>
</feature>
<comment type="pathway">
    <text evidence="1">Cofactor biosynthesis; FAD biosynthesis; FAD from FMN: step 1/1.</text>
</comment>
<feature type="domain" description="FAD synthetase" evidence="11">
    <location>
        <begin position="402"/>
        <end position="460"/>
    </location>
</feature>
<evidence type="ECO:0000256" key="2">
    <source>
        <dbReference type="ARBA" id="ARBA00012393"/>
    </source>
</evidence>
<dbReference type="GO" id="GO:0005524">
    <property type="term" value="F:ATP binding"/>
    <property type="evidence" value="ECO:0007669"/>
    <property type="project" value="UniProtKB-KW"/>
</dbReference>
<evidence type="ECO:0000256" key="5">
    <source>
        <dbReference type="ARBA" id="ARBA00022679"/>
    </source>
</evidence>